<dbReference type="PANTHER" id="PTHR43567:SF1">
    <property type="entry name" value="FLAVOREDOXIN"/>
    <property type="match status" value="1"/>
</dbReference>
<keyword evidence="6" id="KW-1185">Reference proteome</keyword>
<organism evidence="5 6">
    <name type="scientific">Saccharibacillus alkalitolerans</name>
    <dbReference type="NCBI Taxonomy" id="2705290"/>
    <lineage>
        <taxon>Bacteria</taxon>
        <taxon>Bacillati</taxon>
        <taxon>Bacillota</taxon>
        <taxon>Bacilli</taxon>
        <taxon>Bacillales</taxon>
        <taxon>Paenibacillaceae</taxon>
        <taxon>Saccharibacillus</taxon>
    </lineage>
</organism>
<dbReference type="Gene3D" id="2.30.110.10">
    <property type="entry name" value="Electron Transport, Fmn-binding Protein, Chain A"/>
    <property type="match status" value="1"/>
</dbReference>
<comment type="caution">
    <text evidence="5">The sequence shown here is derived from an EMBL/GenBank/DDBJ whole genome shotgun (WGS) entry which is preliminary data.</text>
</comment>
<name>A0ABX0F013_9BACL</name>
<dbReference type="InterPro" id="IPR002563">
    <property type="entry name" value="Flavin_Rdtase-like_dom"/>
</dbReference>
<evidence type="ECO:0000313" key="5">
    <source>
        <dbReference type="EMBL" id="NGZ74346.1"/>
    </source>
</evidence>
<protein>
    <submittedName>
        <fullName evidence="5">Flavin reductase family protein</fullName>
    </submittedName>
</protein>
<evidence type="ECO:0000256" key="2">
    <source>
        <dbReference type="ARBA" id="ARBA00022630"/>
    </source>
</evidence>
<evidence type="ECO:0000313" key="6">
    <source>
        <dbReference type="Proteomes" id="UP000800303"/>
    </source>
</evidence>
<dbReference type="SUPFAM" id="SSF50475">
    <property type="entry name" value="FMN-binding split barrel"/>
    <property type="match status" value="1"/>
</dbReference>
<comment type="similarity">
    <text evidence="3">Belongs to the flavoredoxin family.</text>
</comment>
<sequence length="184" mass="20173">MRKAIEGEKMHAYPGMVAMVTSRAGEKRNVMAAGWHAYIGSGPGMYGIALREETFSYGLIKKAGVFGVNFLPAERTQAIQGAGTLTGSDADKLEALGIGFEDGLKTGVPILNDAYMAYECRVADMNLYGDHYWIVGEIVQVYQDEALFGEDGLPDLSKLSIPLYMGRASYRVLDERAEKKVHRP</sequence>
<dbReference type="RefSeq" id="WP_166272474.1">
    <property type="nucleotide sequence ID" value="NZ_JAAFGS010000001.1"/>
</dbReference>
<evidence type="ECO:0000256" key="3">
    <source>
        <dbReference type="ARBA" id="ARBA00038054"/>
    </source>
</evidence>
<dbReference type="InterPro" id="IPR052174">
    <property type="entry name" value="Flavoredoxin"/>
</dbReference>
<dbReference type="InterPro" id="IPR012349">
    <property type="entry name" value="Split_barrel_FMN-bd"/>
</dbReference>
<dbReference type="Pfam" id="PF01613">
    <property type="entry name" value="Flavin_Reduct"/>
    <property type="match status" value="1"/>
</dbReference>
<gene>
    <name evidence="5" type="ORF">GYN08_03380</name>
</gene>
<dbReference type="PANTHER" id="PTHR43567">
    <property type="entry name" value="FLAVOREDOXIN-RELATED-RELATED"/>
    <property type="match status" value="1"/>
</dbReference>
<proteinExistence type="inferred from homology"/>
<comment type="cofactor">
    <cofactor evidence="1">
        <name>FMN</name>
        <dbReference type="ChEBI" id="CHEBI:58210"/>
    </cofactor>
</comment>
<keyword evidence="2" id="KW-0285">Flavoprotein</keyword>
<evidence type="ECO:0000259" key="4">
    <source>
        <dbReference type="SMART" id="SM00903"/>
    </source>
</evidence>
<feature type="domain" description="Flavin reductase like" evidence="4">
    <location>
        <begin position="10"/>
        <end position="164"/>
    </location>
</feature>
<accession>A0ABX0F013</accession>
<evidence type="ECO:0000256" key="1">
    <source>
        <dbReference type="ARBA" id="ARBA00001917"/>
    </source>
</evidence>
<dbReference type="Proteomes" id="UP000800303">
    <property type="component" value="Unassembled WGS sequence"/>
</dbReference>
<reference evidence="5 6" key="1">
    <citation type="submission" date="2020-01" db="EMBL/GenBank/DDBJ databases">
        <title>Polyphasic characterisation and genomic insights into a novel alkali tolerant bacterium VR-M41.</title>
        <authorList>
            <person name="Vemuluri V.R."/>
        </authorList>
    </citation>
    <scope>NUCLEOTIDE SEQUENCE [LARGE SCALE GENOMIC DNA]</scope>
    <source>
        <strain evidence="5 6">VR-M41</strain>
    </source>
</reference>
<dbReference type="EMBL" id="JAAFGS010000001">
    <property type="protein sequence ID" value="NGZ74346.1"/>
    <property type="molecule type" value="Genomic_DNA"/>
</dbReference>
<dbReference type="SMART" id="SM00903">
    <property type="entry name" value="Flavin_Reduct"/>
    <property type="match status" value="1"/>
</dbReference>